<gene>
    <name evidence="5" type="ORF">Hypma_015414</name>
</gene>
<dbReference type="STRING" id="39966.A0A369K6V4"/>
<dbReference type="AlphaFoldDB" id="A0A369K6V4"/>
<dbReference type="PANTHER" id="PTHR24171">
    <property type="entry name" value="ANKYRIN REPEAT DOMAIN-CONTAINING PROTEIN 39-RELATED"/>
    <property type="match status" value="1"/>
</dbReference>
<dbReference type="SUPFAM" id="SSF48403">
    <property type="entry name" value="Ankyrin repeat"/>
    <property type="match status" value="1"/>
</dbReference>
<keyword evidence="2 3" id="KW-0040">ANK repeat</keyword>
<dbReference type="PROSITE" id="PS50297">
    <property type="entry name" value="ANK_REP_REGION"/>
    <property type="match status" value="1"/>
</dbReference>
<evidence type="ECO:0000256" key="2">
    <source>
        <dbReference type="ARBA" id="ARBA00023043"/>
    </source>
</evidence>
<dbReference type="Proteomes" id="UP000076154">
    <property type="component" value="Unassembled WGS sequence"/>
</dbReference>
<dbReference type="InterPro" id="IPR036770">
    <property type="entry name" value="Ankyrin_rpt-contain_sf"/>
</dbReference>
<sequence>MEYSPRHTFQGRRTQDAQAQDNKNPQAKPDPSTLPANTIDFAHRMFEAARTGDSTLLLAAIDAGLPVNLTNDKDGDWLQTGNTLLMLAAYAGHAELTKGLLQRGADANRLNDLGQSIIAGAVFKAHDEVVRALAEKGADPRIGTPNAIQTAHMFGRKELMEVLGAKEGDIGSEVPTPPSAV</sequence>
<keyword evidence="1" id="KW-0677">Repeat</keyword>
<comment type="caution">
    <text evidence="5">The sequence shown here is derived from an EMBL/GenBank/DDBJ whole genome shotgun (WGS) entry which is preliminary data.</text>
</comment>
<evidence type="ECO:0000313" key="5">
    <source>
        <dbReference type="EMBL" id="RDB29200.1"/>
    </source>
</evidence>
<evidence type="ECO:0000256" key="4">
    <source>
        <dbReference type="SAM" id="MobiDB-lite"/>
    </source>
</evidence>
<accession>A0A369K6V4</accession>
<feature type="compositionally biased region" description="Polar residues" evidence="4">
    <location>
        <begin position="16"/>
        <end position="25"/>
    </location>
</feature>
<dbReference type="InParanoid" id="A0A369K6V4"/>
<evidence type="ECO:0000313" key="6">
    <source>
        <dbReference type="Proteomes" id="UP000076154"/>
    </source>
</evidence>
<dbReference type="EMBL" id="LUEZ02000010">
    <property type="protein sequence ID" value="RDB29200.1"/>
    <property type="molecule type" value="Genomic_DNA"/>
</dbReference>
<reference evidence="5" key="1">
    <citation type="submission" date="2018-04" db="EMBL/GenBank/DDBJ databases">
        <title>Whole genome sequencing of Hypsizygus marmoreus.</title>
        <authorList>
            <person name="Choi I.-G."/>
            <person name="Min B."/>
            <person name="Kim J.-G."/>
            <person name="Kim S."/>
            <person name="Oh Y.-L."/>
            <person name="Kong W.-S."/>
            <person name="Park H."/>
            <person name="Jeong J."/>
            <person name="Song E.-S."/>
        </authorList>
    </citation>
    <scope>NUCLEOTIDE SEQUENCE [LARGE SCALE GENOMIC DNA]</scope>
    <source>
        <strain evidence="5">51987-8</strain>
    </source>
</reference>
<dbReference type="PANTHER" id="PTHR24171:SF9">
    <property type="entry name" value="ANKYRIN REPEAT DOMAIN-CONTAINING PROTEIN 39"/>
    <property type="match status" value="1"/>
</dbReference>
<feature type="region of interest" description="Disordered" evidence="4">
    <location>
        <begin position="1"/>
        <end position="33"/>
    </location>
</feature>
<evidence type="ECO:0000256" key="3">
    <source>
        <dbReference type="PROSITE-ProRule" id="PRU00023"/>
    </source>
</evidence>
<keyword evidence="6" id="KW-1185">Reference proteome</keyword>
<protein>
    <submittedName>
        <fullName evidence="5">Uncharacterized protein</fullName>
    </submittedName>
</protein>
<dbReference type="SMART" id="SM00248">
    <property type="entry name" value="ANK"/>
    <property type="match status" value="3"/>
</dbReference>
<dbReference type="OrthoDB" id="366390at2759"/>
<organism evidence="5 6">
    <name type="scientific">Hypsizygus marmoreus</name>
    <name type="common">White beech mushroom</name>
    <name type="synonym">Agaricus marmoreus</name>
    <dbReference type="NCBI Taxonomy" id="39966"/>
    <lineage>
        <taxon>Eukaryota</taxon>
        <taxon>Fungi</taxon>
        <taxon>Dikarya</taxon>
        <taxon>Basidiomycota</taxon>
        <taxon>Agaricomycotina</taxon>
        <taxon>Agaricomycetes</taxon>
        <taxon>Agaricomycetidae</taxon>
        <taxon>Agaricales</taxon>
        <taxon>Tricholomatineae</taxon>
        <taxon>Lyophyllaceae</taxon>
        <taxon>Hypsizygus</taxon>
    </lineage>
</organism>
<dbReference type="Gene3D" id="1.25.40.20">
    <property type="entry name" value="Ankyrin repeat-containing domain"/>
    <property type="match status" value="1"/>
</dbReference>
<name>A0A369K6V4_HYPMA</name>
<dbReference type="PROSITE" id="PS50088">
    <property type="entry name" value="ANK_REPEAT"/>
    <property type="match status" value="1"/>
</dbReference>
<proteinExistence type="predicted"/>
<evidence type="ECO:0000256" key="1">
    <source>
        <dbReference type="ARBA" id="ARBA00022737"/>
    </source>
</evidence>
<dbReference type="Pfam" id="PF12796">
    <property type="entry name" value="Ank_2"/>
    <property type="match status" value="1"/>
</dbReference>
<dbReference type="InterPro" id="IPR002110">
    <property type="entry name" value="Ankyrin_rpt"/>
</dbReference>
<feature type="repeat" description="ANK" evidence="3">
    <location>
        <begin position="80"/>
        <end position="112"/>
    </location>
</feature>